<gene>
    <name evidence="2" type="ORF">G3O08_04175</name>
</gene>
<evidence type="ECO:0000313" key="2">
    <source>
        <dbReference type="EMBL" id="NEN22701.1"/>
    </source>
</evidence>
<dbReference type="RefSeq" id="WP_163283420.1">
    <property type="nucleotide sequence ID" value="NZ_JAAGVY010000004.1"/>
</dbReference>
<name>A0A7K3WNV5_9FLAO</name>
<evidence type="ECO:0000256" key="1">
    <source>
        <dbReference type="SAM" id="SignalP"/>
    </source>
</evidence>
<feature type="signal peptide" evidence="1">
    <location>
        <begin position="1"/>
        <end position="24"/>
    </location>
</feature>
<keyword evidence="3" id="KW-1185">Reference proteome</keyword>
<evidence type="ECO:0000313" key="3">
    <source>
        <dbReference type="Proteomes" id="UP000486602"/>
    </source>
</evidence>
<proteinExistence type="predicted"/>
<protein>
    <submittedName>
        <fullName evidence="2">Uncharacterized protein</fullName>
    </submittedName>
</protein>
<dbReference type="EMBL" id="JAAGVY010000004">
    <property type="protein sequence ID" value="NEN22701.1"/>
    <property type="molecule type" value="Genomic_DNA"/>
</dbReference>
<keyword evidence="1" id="KW-0732">Signal</keyword>
<feature type="chain" id="PRO_5029443703" evidence="1">
    <location>
        <begin position="25"/>
        <end position="595"/>
    </location>
</feature>
<dbReference type="AlphaFoldDB" id="A0A7K3WNV5"/>
<organism evidence="2 3">
    <name type="scientific">Cryomorpha ignava</name>
    <dbReference type="NCBI Taxonomy" id="101383"/>
    <lineage>
        <taxon>Bacteria</taxon>
        <taxon>Pseudomonadati</taxon>
        <taxon>Bacteroidota</taxon>
        <taxon>Flavobacteriia</taxon>
        <taxon>Flavobacteriales</taxon>
        <taxon>Cryomorphaceae</taxon>
        <taxon>Cryomorpha</taxon>
    </lineage>
</organism>
<sequence length="595" mass="67445">MKKQALRYSMVLLIFALSTNIGYSQDGSSTASEKEEQGEKIRFNGLGRTNLLQTGIDGNLLEGDTLTPRSLTDGEFLLDLKINATPNDKTEVQTILRLRNEFGGFFGSGMTIEVRELWARGVIANRVKYRVGDMDMKLSKYTLYNYDEEGHVNQPAAFMPQKEIIYYEQFYGTDNTRRLQGANLNFGLQFTDVIRDMEFTGFIARVRGTDFFTIPSRFVSGGELQFSTYSLNDSLKTKADFGFYLAHTFDDLKSGEANTGIRNTVATFNWDLKIWDLKNTALHFMGETGQSWLVSKNDSVDFYSSDDSFLDLGASLHLKPQKVHVDASFLDVGPEFFSIGAQSKRIEYDATKKYYNRAGEAQDQRSPTLFDITRDPAIYTFQLSDKLMPYDPRFSNTFPYGRATPNRRGITVGADYGKNTDKLEARLDAAIMSEIRGQGTTELKNFTLLKAAATIHIDKYIDWEKNLRFTLGYQYELTDRGGLDVEKVNLSSNLLELGIEAEIFTDFEVLLGAKLLQAEGSDYIPRIDNFNIVSDFPGRSIIDDTETLLAGGVRYNFKEGIYITLQYHAFSSDNNLNSQQSYNLNQIFVLYTMNF</sequence>
<reference evidence="2 3" key="1">
    <citation type="submission" date="2020-02" db="EMBL/GenBank/DDBJ databases">
        <title>Out from the shadows clarifying the taxonomy of the family Cryomorphaceae and related taxa by utilizing the GTDB taxonomic framework.</title>
        <authorList>
            <person name="Bowman J.P."/>
        </authorList>
    </citation>
    <scope>NUCLEOTIDE SEQUENCE [LARGE SCALE GENOMIC DNA]</scope>
    <source>
        <strain evidence="2 3">QSSC 1-22</strain>
    </source>
</reference>
<dbReference type="Proteomes" id="UP000486602">
    <property type="component" value="Unassembled WGS sequence"/>
</dbReference>
<accession>A0A7K3WNV5</accession>
<comment type="caution">
    <text evidence="2">The sequence shown here is derived from an EMBL/GenBank/DDBJ whole genome shotgun (WGS) entry which is preliminary data.</text>
</comment>